<gene>
    <name evidence="3" type="ORF">ACFSKV_19630</name>
</gene>
<dbReference type="RefSeq" id="WP_380806807.1">
    <property type="nucleotide sequence ID" value="NZ_JBHUIV010000034.1"/>
</dbReference>
<dbReference type="InterPro" id="IPR003156">
    <property type="entry name" value="DHHA1_dom"/>
</dbReference>
<evidence type="ECO:0000313" key="3">
    <source>
        <dbReference type="EMBL" id="MFD2203797.1"/>
    </source>
</evidence>
<comment type="caution">
    <text evidence="3">The sequence shown here is derived from an EMBL/GenBank/DDBJ whole genome shotgun (WGS) entry which is preliminary data.</text>
</comment>
<reference evidence="4" key="1">
    <citation type="journal article" date="2019" name="Int. J. Syst. Evol. Microbiol.">
        <title>The Global Catalogue of Microorganisms (GCM) 10K type strain sequencing project: providing services to taxonomists for standard genome sequencing and annotation.</title>
        <authorList>
            <consortium name="The Broad Institute Genomics Platform"/>
            <consortium name="The Broad Institute Genome Sequencing Center for Infectious Disease"/>
            <person name="Wu L."/>
            <person name="Ma J."/>
        </authorList>
    </citation>
    <scope>NUCLEOTIDE SEQUENCE [LARGE SCALE GENOMIC DNA]</scope>
    <source>
        <strain evidence="4">KCTC 19812</strain>
    </source>
</reference>
<dbReference type="Gene3D" id="3.90.1640.10">
    <property type="entry name" value="inorganic pyrophosphatase (n-terminal core)"/>
    <property type="match status" value="1"/>
</dbReference>
<proteinExistence type="predicted"/>
<feature type="domain" description="DHHA1" evidence="2">
    <location>
        <begin position="251"/>
        <end position="329"/>
    </location>
</feature>
<evidence type="ECO:0000259" key="2">
    <source>
        <dbReference type="Pfam" id="PF02272"/>
    </source>
</evidence>
<dbReference type="GO" id="GO:0008441">
    <property type="term" value="F:3'(2'),5'-bisphosphate nucleotidase activity"/>
    <property type="evidence" value="ECO:0007669"/>
    <property type="project" value="UniProtKB-EC"/>
</dbReference>
<dbReference type="PANTHER" id="PTHR47618:SF1">
    <property type="entry name" value="BIFUNCTIONAL OLIGORIBONUCLEASE AND PAP PHOSPHATASE NRNA"/>
    <property type="match status" value="1"/>
</dbReference>
<keyword evidence="3" id="KW-0378">Hydrolase</keyword>
<dbReference type="EC" id="3.1.3.7" evidence="3"/>
<dbReference type="Proteomes" id="UP001597414">
    <property type="component" value="Unassembled WGS sequence"/>
</dbReference>
<dbReference type="Pfam" id="PF01368">
    <property type="entry name" value="DHH"/>
    <property type="match status" value="1"/>
</dbReference>
<dbReference type="PANTHER" id="PTHR47618">
    <property type="entry name" value="BIFUNCTIONAL OLIGORIBONUCLEASE AND PAP PHOSPHATASE NRNA"/>
    <property type="match status" value="1"/>
</dbReference>
<protein>
    <submittedName>
        <fullName evidence="3">Bifunctional oligoribonuclease/PAP phosphatase NrnA</fullName>
        <ecNumber evidence="3">3.1.3.7</ecNumber>
    </submittedName>
</protein>
<keyword evidence="4" id="KW-1185">Reference proteome</keyword>
<dbReference type="InterPro" id="IPR038763">
    <property type="entry name" value="DHH_sf"/>
</dbReference>
<evidence type="ECO:0000259" key="1">
    <source>
        <dbReference type="Pfam" id="PF01368"/>
    </source>
</evidence>
<dbReference type="SUPFAM" id="SSF64182">
    <property type="entry name" value="DHH phosphoesterases"/>
    <property type="match status" value="1"/>
</dbReference>
<sequence length="346" mass="38903">MQELESLKDRISSPHKIVITTHHKPDADALGSSLGMANYLKKKGHEVTVVTPSDYPYFLQWMKGNEEVLNFEDPNQRAKAVEKVLAADTIFCMDFSCLKRVHDLSSFITKSKAFIVNIDHHQDPKDFADFQYLSTKAAATCELVYELIVKLGDKSLIDKDIADCLYAGIMTDTGGFRHPNTTKNVHLITAELIELGADNTRISRLIYDTNSVNRLKFIGFAITRRLTILEDLQTAYFSISKKDLRKYSSQTGDTEGLVNYALSLDGIKIAALFTEREDGIKISFRSTEDITVNKFAAEFFDGGGHKNAAGGKSSLSLKETTEKFEKLIKENQKTLFNKLELIHEKN</sequence>
<dbReference type="InterPro" id="IPR001667">
    <property type="entry name" value="DDH_dom"/>
</dbReference>
<dbReference type="InterPro" id="IPR051319">
    <property type="entry name" value="Oligoribo/pAp-PDE_c-di-AMP_PDE"/>
</dbReference>
<feature type="domain" description="DDH" evidence="1">
    <location>
        <begin position="16"/>
        <end position="169"/>
    </location>
</feature>
<dbReference type="Gene3D" id="3.10.310.30">
    <property type="match status" value="1"/>
</dbReference>
<evidence type="ECO:0000313" key="4">
    <source>
        <dbReference type="Proteomes" id="UP001597414"/>
    </source>
</evidence>
<name>A0ABW5BCF0_9BACT</name>
<dbReference type="Pfam" id="PF02272">
    <property type="entry name" value="DHHA1"/>
    <property type="match status" value="1"/>
</dbReference>
<organism evidence="3 4">
    <name type="scientific">Shivajiella indica</name>
    <dbReference type="NCBI Taxonomy" id="872115"/>
    <lineage>
        <taxon>Bacteria</taxon>
        <taxon>Pseudomonadati</taxon>
        <taxon>Bacteroidota</taxon>
        <taxon>Cytophagia</taxon>
        <taxon>Cytophagales</taxon>
        <taxon>Cyclobacteriaceae</taxon>
        <taxon>Shivajiella</taxon>
    </lineage>
</organism>
<dbReference type="EMBL" id="JBHUIV010000034">
    <property type="protein sequence ID" value="MFD2203797.1"/>
    <property type="molecule type" value="Genomic_DNA"/>
</dbReference>
<accession>A0ABW5BCF0</accession>